<dbReference type="STRING" id="1003195.SCATT_27560"/>
<keyword evidence="3" id="KW-1185">Reference proteome</keyword>
<gene>
    <name evidence="2" type="ordered locus">SCATT_27560</name>
</gene>
<feature type="region of interest" description="Disordered" evidence="1">
    <location>
        <begin position="77"/>
        <end position="110"/>
    </location>
</feature>
<dbReference type="Proteomes" id="UP000007842">
    <property type="component" value="Chromosome"/>
</dbReference>
<dbReference type="AlphaFoldDB" id="G8X2L1"/>
<name>G8X2L1_STREN</name>
<proteinExistence type="predicted"/>
<protein>
    <submittedName>
        <fullName evidence="2">Uncharacterized protein</fullName>
    </submittedName>
</protein>
<feature type="region of interest" description="Disordered" evidence="1">
    <location>
        <begin position="172"/>
        <end position="195"/>
    </location>
</feature>
<dbReference type="EMBL" id="CP003219">
    <property type="protein sequence ID" value="AEW95127.1"/>
    <property type="molecule type" value="Genomic_DNA"/>
</dbReference>
<evidence type="ECO:0000313" key="3">
    <source>
        <dbReference type="Proteomes" id="UP000007842"/>
    </source>
</evidence>
<accession>G8X2L1</accession>
<reference evidence="3" key="1">
    <citation type="submission" date="2011-12" db="EMBL/GenBank/DDBJ databases">
        <title>Complete genome sequence of Streptomyces cattleya strain DSM 46488.</title>
        <authorList>
            <person name="Ou H.-Y."/>
            <person name="Li P."/>
            <person name="Zhao C."/>
            <person name="O'Hagan D."/>
            <person name="Deng Z."/>
        </authorList>
    </citation>
    <scope>NUCLEOTIDE SEQUENCE [LARGE SCALE GENOMIC DNA]</scope>
    <source>
        <strain evidence="3">ATCC 35852 / DSM 46488 / JCM 4925 / NBRC 14057 / NRRL 8057</strain>
    </source>
</reference>
<feature type="region of interest" description="Disordered" evidence="1">
    <location>
        <begin position="1"/>
        <end position="41"/>
    </location>
</feature>
<dbReference type="PATRIC" id="fig|1003195.29.peg.2759"/>
<dbReference type="KEGG" id="scy:SCATT_27560"/>
<dbReference type="eggNOG" id="ENOG502ZZ8W">
    <property type="taxonomic scope" value="Bacteria"/>
</dbReference>
<dbReference type="HOGENOM" id="CLU_120507_0_0_11"/>
<organism evidence="2 3">
    <name type="scientific">Streptantibioticus cattleyicolor (strain ATCC 35852 / DSM 46488 / JCM 4925 / NBRC 14057 / NRRL 8057)</name>
    <name type="common">Streptomyces cattleya</name>
    <dbReference type="NCBI Taxonomy" id="1003195"/>
    <lineage>
        <taxon>Bacteria</taxon>
        <taxon>Bacillati</taxon>
        <taxon>Actinomycetota</taxon>
        <taxon>Actinomycetes</taxon>
        <taxon>Kitasatosporales</taxon>
        <taxon>Streptomycetaceae</taxon>
        <taxon>Streptantibioticus</taxon>
    </lineage>
</organism>
<evidence type="ECO:0000256" key="1">
    <source>
        <dbReference type="SAM" id="MobiDB-lite"/>
    </source>
</evidence>
<evidence type="ECO:0000313" key="2">
    <source>
        <dbReference type="EMBL" id="AEW95127.1"/>
    </source>
</evidence>
<sequence>MPTIPTALPACGSHRRRLGTWPRRNAMRPDQSLDPIPREHGYGHLTGPLRQRGLECTVEYGLSDYIVHAELPDGSSLIISPPQEPPTDHPPGHPESWLVTRGHPDDPAVHEVIYDSEPDGPHARHAGRVPSLLTAIDARLDQLGVPPRPNSASPRVSAALALSPTAQRTVPAPLPAASAVRPALPPPGTRSVHGR</sequence>